<dbReference type="PANTHER" id="PTHR24305:SF226">
    <property type="entry name" value="CYTOCHROME P450 MONOOXYGENASE"/>
    <property type="match status" value="1"/>
</dbReference>
<organism evidence="2 3">
    <name type="scientific">Clohesyomyces aquaticus</name>
    <dbReference type="NCBI Taxonomy" id="1231657"/>
    <lineage>
        <taxon>Eukaryota</taxon>
        <taxon>Fungi</taxon>
        <taxon>Dikarya</taxon>
        <taxon>Ascomycota</taxon>
        <taxon>Pezizomycotina</taxon>
        <taxon>Dothideomycetes</taxon>
        <taxon>Pleosporomycetidae</taxon>
        <taxon>Pleosporales</taxon>
        <taxon>Lindgomycetaceae</taxon>
        <taxon>Clohesyomyces</taxon>
    </lineage>
</organism>
<dbReference type="InterPro" id="IPR050121">
    <property type="entry name" value="Cytochrome_P450_monoxygenase"/>
</dbReference>
<feature type="binding site" description="axial binding residue" evidence="1">
    <location>
        <position position="362"/>
    </location>
    <ligand>
        <name>heme</name>
        <dbReference type="ChEBI" id="CHEBI:30413"/>
    </ligand>
    <ligandPart>
        <name>Fe</name>
        <dbReference type="ChEBI" id="CHEBI:18248"/>
    </ligandPart>
</feature>
<keyword evidence="1" id="KW-0349">Heme</keyword>
<dbReference type="Proteomes" id="UP000193144">
    <property type="component" value="Unassembled WGS sequence"/>
</dbReference>
<dbReference type="PRINTS" id="PR00463">
    <property type="entry name" value="EP450I"/>
</dbReference>
<comment type="cofactor">
    <cofactor evidence="1">
        <name>heme</name>
        <dbReference type="ChEBI" id="CHEBI:30413"/>
    </cofactor>
</comment>
<dbReference type="GO" id="GO:0005506">
    <property type="term" value="F:iron ion binding"/>
    <property type="evidence" value="ECO:0007669"/>
    <property type="project" value="InterPro"/>
</dbReference>
<dbReference type="InterPro" id="IPR001128">
    <property type="entry name" value="Cyt_P450"/>
</dbReference>
<dbReference type="Gene3D" id="1.10.630.10">
    <property type="entry name" value="Cytochrome P450"/>
    <property type="match status" value="2"/>
</dbReference>
<dbReference type="Pfam" id="PF00067">
    <property type="entry name" value="p450"/>
    <property type="match status" value="1"/>
</dbReference>
<dbReference type="GO" id="GO:0004497">
    <property type="term" value="F:monooxygenase activity"/>
    <property type="evidence" value="ECO:0007669"/>
    <property type="project" value="InterPro"/>
</dbReference>
<evidence type="ECO:0000313" key="3">
    <source>
        <dbReference type="Proteomes" id="UP000193144"/>
    </source>
</evidence>
<keyword evidence="1" id="KW-0408">Iron</keyword>
<dbReference type="EMBL" id="MCFA01000077">
    <property type="protein sequence ID" value="ORY10141.1"/>
    <property type="molecule type" value="Genomic_DNA"/>
</dbReference>
<evidence type="ECO:0000256" key="1">
    <source>
        <dbReference type="PIRSR" id="PIRSR602401-1"/>
    </source>
</evidence>
<reference evidence="2 3" key="1">
    <citation type="submission" date="2016-07" db="EMBL/GenBank/DDBJ databases">
        <title>Pervasive Adenine N6-methylation of Active Genes in Fungi.</title>
        <authorList>
            <consortium name="DOE Joint Genome Institute"/>
            <person name="Mondo S.J."/>
            <person name="Dannebaum R.O."/>
            <person name="Kuo R.C."/>
            <person name="Labutti K."/>
            <person name="Haridas S."/>
            <person name="Kuo A."/>
            <person name="Salamov A."/>
            <person name="Ahrendt S.R."/>
            <person name="Lipzen A."/>
            <person name="Sullivan W."/>
            <person name="Andreopoulos W.B."/>
            <person name="Clum A."/>
            <person name="Lindquist E."/>
            <person name="Daum C."/>
            <person name="Ramamoorthy G.K."/>
            <person name="Gryganskyi A."/>
            <person name="Culley D."/>
            <person name="Magnuson J.K."/>
            <person name="James T.Y."/>
            <person name="O'Malley M.A."/>
            <person name="Stajich J.E."/>
            <person name="Spatafora J.W."/>
            <person name="Visel A."/>
            <person name="Grigoriev I.V."/>
        </authorList>
    </citation>
    <scope>NUCLEOTIDE SEQUENCE [LARGE SCALE GENOMIC DNA]</scope>
    <source>
        <strain evidence="2 3">CBS 115471</strain>
    </source>
</reference>
<proteinExistence type="predicted"/>
<protein>
    <submittedName>
        <fullName evidence="2">Cytochrome P450</fullName>
    </submittedName>
</protein>
<gene>
    <name evidence="2" type="ORF">BCR34DRAFT_625430</name>
</gene>
<dbReference type="InterPro" id="IPR002401">
    <property type="entry name" value="Cyt_P450_E_grp-I"/>
</dbReference>
<dbReference type="PANTHER" id="PTHR24305">
    <property type="entry name" value="CYTOCHROME P450"/>
    <property type="match status" value="1"/>
</dbReference>
<dbReference type="OrthoDB" id="1470350at2759"/>
<dbReference type="GO" id="GO:0016705">
    <property type="term" value="F:oxidoreductase activity, acting on paired donors, with incorporation or reduction of molecular oxygen"/>
    <property type="evidence" value="ECO:0007669"/>
    <property type="project" value="InterPro"/>
</dbReference>
<keyword evidence="1" id="KW-0479">Metal-binding</keyword>
<dbReference type="AlphaFoldDB" id="A0A1Y1ZIS1"/>
<dbReference type="GO" id="GO:0020037">
    <property type="term" value="F:heme binding"/>
    <property type="evidence" value="ECO:0007669"/>
    <property type="project" value="InterPro"/>
</dbReference>
<dbReference type="SUPFAM" id="SSF48264">
    <property type="entry name" value="Cytochrome P450"/>
    <property type="match status" value="1"/>
</dbReference>
<comment type="caution">
    <text evidence="2">The sequence shown here is derived from an EMBL/GenBank/DDBJ whole genome shotgun (WGS) entry which is preliminary data.</text>
</comment>
<accession>A0A1Y1ZIS1</accession>
<dbReference type="STRING" id="1231657.A0A1Y1ZIS1"/>
<keyword evidence="3" id="KW-1185">Reference proteome</keyword>
<sequence>MSLSLIHRIMAWSLLECGYCLLVYSYRITLPPIAGYPGPFLAKITDWYSVVYAVRRRTVVRVGPNKLVFNSRQALRDIYLSEHTNKCRMISKALSEQNMRAFEPTMLEHVTIFLQQLLESSAAGEAINMTDRRKRLGMDITGQYGFGYPLCFQTEKTNDFVIPGMAGSSYCDNVYIQAPMMRRLGLEFLFPRQFSLRMKYYFLLKKLVKDRLAGGNDAKEDLFKYGVGAKDSETGTKIRMSELWSEATFFFPADCYKKLSSEIRTSFSSGDEIRSDILLSSKLPSDDPTSKTPFIIDSNVVPTGTWVGVNTYAIHHNEKYFPQPFEFRPKHWLSVHDSLREEASVKSMHEAFVPFRFGSRSCAGKAMAYIEASRLQGTELDNIGGGTPGSEIGREHVDEYQIYD</sequence>
<name>A0A1Y1ZIS1_9PLEO</name>
<evidence type="ECO:0000313" key="2">
    <source>
        <dbReference type="EMBL" id="ORY10141.1"/>
    </source>
</evidence>
<dbReference type="InterPro" id="IPR036396">
    <property type="entry name" value="Cyt_P450_sf"/>
</dbReference>